<dbReference type="EMBL" id="VAFL01000006">
    <property type="protein sequence ID" value="TKW66844.1"/>
    <property type="molecule type" value="Genomic_DNA"/>
</dbReference>
<organism evidence="1 2">
    <name type="scientific">Paracoccus denitrificans</name>
    <dbReference type="NCBI Taxonomy" id="266"/>
    <lineage>
        <taxon>Bacteria</taxon>
        <taxon>Pseudomonadati</taxon>
        <taxon>Pseudomonadota</taxon>
        <taxon>Alphaproteobacteria</taxon>
        <taxon>Rhodobacterales</taxon>
        <taxon>Paracoccaceae</taxon>
        <taxon>Paracoccus</taxon>
    </lineage>
</organism>
<name>A0A533I8S3_PARDE</name>
<reference evidence="1 2" key="1">
    <citation type="journal article" date="2017" name="Nat. Commun.">
        <title>In situ click chemistry generation of cyclooxygenase-2 inhibitors.</title>
        <authorList>
            <person name="Bhardwaj A."/>
            <person name="Kaur J."/>
            <person name="Wuest M."/>
            <person name="Wuest F."/>
        </authorList>
    </citation>
    <scope>NUCLEOTIDE SEQUENCE [LARGE SCALE GENOMIC DNA]</scope>
    <source>
        <strain evidence="1">S2_012_000_R3_94</strain>
    </source>
</reference>
<protein>
    <recommendedName>
        <fullName evidence="3">Helix-turn-helix domain-containing protein</fullName>
    </recommendedName>
</protein>
<dbReference type="Proteomes" id="UP000315344">
    <property type="component" value="Unassembled WGS sequence"/>
</dbReference>
<gene>
    <name evidence="1" type="ORF">DI616_09575</name>
</gene>
<evidence type="ECO:0000313" key="2">
    <source>
        <dbReference type="Proteomes" id="UP000315344"/>
    </source>
</evidence>
<comment type="caution">
    <text evidence="1">The sequence shown here is derived from an EMBL/GenBank/DDBJ whole genome shotgun (WGS) entry which is preliminary data.</text>
</comment>
<dbReference type="AlphaFoldDB" id="A0A533I8S3"/>
<evidence type="ECO:0008006" key="3">
    <source>
        <dbReference type="Google" id="ProtNLM"/>
    </source>
</evidence>
<proteinExistence type="predicted"/>
<evidence type="ECO:0000313" key="1">
    <source>
        <dbReference type="EMBL" id="TKW66844.1"/>
    </source>
</evidence>
<sequence length="70" mass="7705">MGSFELNQIHARRASLTSEEAVAVWLMKWTGDHNHVIAAKLGINQGRIAEILTEKAHQGTRAAANELRKG</sequence>
<accession>A0A533I8S3</accession>